<dbReference type="AlphaFoldDB" id="M9LZF7"/>
<organism evidence="2 3">
    <name type="scientific">Pseudozyma antarctica (strain T-34)</name>
    <name type="common">Yeast</name>
    <name type="synonym">Candida antarctica</name>
    <dbReference type="NCBI Taxonomy" id="1151754"/>
    <lineage>
        <taxon>Eukaryota</taxon>
        <taxon>Fungi</taxon>
        <taxon>Dikarya</taxon>
        <taxon>Basidiomycota</taxon>
        <taxon>Ustilaginomycotina</taxon>
        <taxon>Ustilaginomycetes</taxon>
        <taxon>Ustilaginales</taxon>
        <taxon>Ustilaginaceae</taxon>
        <taxon>Moesziomyces</taxon>
    </lineage>
</organism>
<accession>M9LZF7</accession>
<feature type="compositionally biased region" description="Low complexity" evidence="1">
    <location>
        <begin position="58"/>
        <end position="69"/>
    </location>
</feature>
<feature type="region of interest" description="Disordered" evidence="1">
    <location>
        <begin position="145"/>
        <end position="164"/>
    </location>
</feature>
<feature type="region of interest" description="Disordered" evidence="1">
    <location>
        <begin position="58"/>
        <end position="86"/>
    </location>
</feature>
<dbReference type="Proteomes" id="UP000011976">
    <property type="component" value="Unassembled WGS sequence"/>
</dbReference>
<dbReference type="OrthoDB" id="10457664at2759"/>
<evidence type="ECO:0000313" key="3">
    <source>
        <dbReference type="Proteomes" id="UP000011976"/>
    </source>
</evidence>
<name>M9LZF7_PSEA3</name>
<evidence type="ECO:0000313" key="2">
    <source>
        <dbReference type="EMBL" id="GAC72730.1"/>
    </source>
</evidence>
<proteinExistence type="predicted"/>
<sequence length="288" mass="31399">MDGLGYIPALNVPTLHGDAQDEPVLVPVRKQKQRARTTSLSRRARTLVSRSKSLFSTASSASSIDTSASMPACSPRSSDFSFSSSSDRHDQTFESFHARCGSTPSSCPSDRSQDRFYATQQRPFPQLPSTPEVDNITGKPFVTPPEANFDAPRPPDHLTVPNPTRRTSWISGLIDSDYTSVEELSPPSSASACGLADEPAIRDSFIEPSRASSLLDCDMIPDSSPMSLNFPVPGPLLPLRLSNSSKLLRLEDIYALGRSDARNSMLQSRLAYDSLPSWETQARTPPHS</sequence>
<reference evidence="3" key="1">
    <citation type="journal article" date="2013" name="Genome Announc.">
        <title>Genome sequence of the basidiomycetous yeast Pseudozyma antarctica T-34, a producer of the glycolipid biosurfactants mannosylerythritol lipids.</title>
        <authorList>
            <person name="Morita T."/>
            <person name="Koike H."/>
            <person name="Koyama Y."/>
            <person name="Hagiwara H."/>
            <person name="Ito E."/>
            <person name="Fukuoka T."/>
            <person name="Imura T."/>
            <person name="Machida M."/>
            <person name="Kitamoto D."/>
        </authorList>
    </citation>
    <scope>NUCLEOTIDE SEQUENCE [LARGE SCALE GENOMIC DNA]</scope>
    <source>
        <strain evidence="3">T-34</strain>
    </source>
</reference>
<gene>
    <name evidence="2" type="ORF">PANT_7d00247</name>
</gene>
<dbReference type="EMBL" id="DF196773">
    <property type="protein sequence ID" value="GAC72730.1"/>
    <property type="molecule type" value="Genomic_DNA"/>
</dbReference>
<protein>
    <submittedName>
        <fullName evidence="2">Uncharacterized protein</fullName>
    </submittedName>
</protein>
<evidence type="ECO:0000256" key="1">
    <source>
        <dbReference type="SAM" id="MobiDB-lite"/>
    </source>
</evidence>